<dbReference type="Proteomes" id="UP000807025">
    <property type="component" value="Unassembled WGS sequence"/>
</dbReference>
<keyword evidence="3" id="KW-1185">Reference proteome</keyword>
<dbReference type="InterPro" id="IPR023631">
    <property type="entry name" value="Amidase_dom"/>
</dbReference>
<dbReference type="InterPro" id="IPR036928">
    <property type="entry name" value="AS_sf"/>
</dbReference>
<dbReference type="EMBL" id="MU154543">
    <property type="protein sequence ID" value="KAF9497576.1"/>
    <property type="molecule type" value="Genomic_DNA"/>
</dbReference>
<gene>
    <name evidence="2" type="ORF">BDN71DRAFT_1444762</name>
</gene>
<evidence type="ECO:0000313" key="2">
    <source>
        <dbReference type="EMBL" id="KAF9497576.1"/>
    </source>
</evidence>
<comment type="caution">
    <text evidence="2">The sequence shown here is derived from an EMBL/GenBank/DDBJ whole genome shotgun (WGS) entry which is preliminary data.</text>
</comment>
<feature type="domain" description="Amidase" evidence="1">
    <location>
        <begin position="26"/>
        <end position="176"/>
    </location>
</feature>
<dbReference type="AlphaFoldDB" id="A0A9P6A1J4"/>
<protein>
    <submittedName>
        <fullName evidence="2">Amidase signature enzyme</fullName>
    </submittedName>
</protein>
<dbReference type="PANTHER" id="PTHR42678">
    <property type="entry name" value="AMIDASE"/>
    <property type="match status" value="1"/>
</dbReference>
<dbReference type="OrthoDB" id="566138at2759"/>
<evidence type="ECO:0000259" key="1">
    <source>
        <dbReference type="Pfam" id="PF01425"/>
    </source>
</evidence>
<sequence length="185" mass="19125">MFEFTNIKSFAGFLCSCRDLKGPALRAVLELNPSALEQAASLDRERKLNGPGSALHDIPIILKDNIAAVASEGMNTTAGSFSLLGSVVLEDADVVKRLRKAGAIIHGKVSLSECSHFRGKLLAGRSGRGGQNTNTYFSNADPCGSSSGSGVATSIGLIAVSFGTETDGSITCTPCARSACHCLSS</sequence>
<dbReference type="SUPFAM" id="SSF75304">
    <property type="entry name" value="Amidase signature (AS) enzymes"/>
    <property type="match status" value="1"/>
</dbReference>
<dbReference type="PANTHER" id="PTHR42678:SF34">
    <property type="entry name" value="OS04G0183300 PROTEIN"/>
    <property type="match status" value="1"/>
</dbReference>
<name>A0A9P6A1J4_PLEER</name>
<reference evidence="2" key="1">
    <citation type="submission" date="2020-11" db="EMBL/GenBank/DDBJ databases">
        <authorList>
            <consortium name="DOE Joint Genome Institute"/>
            <person name="Ahrendt S."/>
            <person name="Riley R."/>
            <person name="Andreopoulos W."/>
            <person name="Labutti K."/>
            <person name="Pangilinan J."/>
            <person name="Ruiz-Duenas F.J."/>
            <person name="Barrasa J.M."/>
            <person name="Sanchez-Garcia M."/>
            <person name="Camarero S."/>
            <person name="Miyauchi S."/>
            <person name="Serrano A."/>
            <person name="Linde D."/>
            <person name="Babiker R."/>
            <person name="Drula E."/>
            <person name="Ayuso-Fernandez I."/>
            <person name="Pacheco R."/>
            <person name="Padilla G."/>
            <person name="Ferreira P."/>
            <person name="Barriuso J."/>
            <person name="Kellner H."/>
            <person name="Castanera R."/>
            <person name="Alfaro M."/>
            <person name="Ramirez L."/>
            <person name="Pisabarro A.G."/>
            <person name="Kuo A."/>
            <person name="Tritt A."/>
            <person name="Lipzen A."/>
            <person name="He G."/>
            <person name="Yan M."/>
            <person name="Ng V."/>
            <person name="Cullen D."/>
            <person name="Martin F."/>
            <person name="Rosso M.-N."/>
            <person name="Henrissat B."/>
            <person name="Hibbett D."/>
            <person name="Martinez A.T."/>
            <person name="Grigoriev I.V."/>
        </authorList>
    </citation>
    <scope>NUCLEOTIDE SEQUENCE</scope>
    <source>
        <strain evidence="2">ATCC 90797</strain>
    </source>
</reference>
<proteinExistence type="predicted"/>
<dbReference type="Pfam" id="PF01425">
    <property type="entry name" value="Amidase"/>
    <property type="match status" value="1"/>
</dbReference>
<dbReference type="Gene3D" id="3.90.1300.10">
    <property type="entry name" value="Amidase signature (AS) domain"/>
    <property type="match status" value="1"/>
</dbReference>
<evidence type="ECO:0000313" key="3">
    <source>
        <dbReference type="Proteomes" id="UP000807025"/>
    </source>
</evidence>
<organism evidence="2 3">
    <name type="scientific">Pleurotus eryngii</name>
    <name type="common">Boletus of the steppes</name>
    <dbReference type="NCBI Taxonomy" id="5323"/>
    <lineage>
        <taxon>Eukaryota</taxon>
        <taxon>Fungi</taxon>
        <taxon>Dikarya</taxon>
        <taxon>Basidiomycota</taxon>
        <taxon>Agaricomycotina</taxon>
        <taxon>Agaricomycetes</taxon>
        <taxon>Agaricomycetidae</taxon>
        <taxon>Agaricales</taxon>
        <taxon>Pleurotineae</taxon>
        <taxon>Pleurotaceae</taxon>
        <taxon>Pleurotus</taxon>
    </lineage>
</organism>
<accession>A0A9P6A1J4</accession>